<reference evidence="4 5" key="1">
    <citation type="submission" date="2014-10" db="EMBL/GenBank/DDBJ databases">
        <title>Genome sequence of Ponticoccus sp. strain UMTAT08 isolated from clonal culture of toxic dinoflagellate Alexandrium tamiyavanichii.</title>
        <authorList>
            <person name="Gan H.Y."/>
            <person name="Muhd D.-D."/>
            <person name="Mohd Noor M.E."/>
            <person name="Yeong Y.S."/>
            <person name="Usup G."/>
        </authorList>
    </citation>
    <scope>NUCLEOTIDE SEQUENCE [LARGE SCALE GENOMIC DNA]</scope>
    <source>
        <strain evidence="4 5">UMTAT08</strain>
    </source>
</reference>
<dbReference type="PATRIC" id="fig|1515334.3.peg.3464"/>
<accession>A0A0B3RLC7</accession>
<feature type="domain" description="Tryptophan synthase beta chain-like PALP" evidence="3">
    <location>
        <begin position="8"/>
        <end position="304"/>
    </location>
</feature>
<dbReference type="InterPro" id="IPR050214">
    <property type="entry name" value="Cys_Synth/Cystath_Beta-Synth"/>
</dbReference>
<dbReference type="SUPFAM" id="SSF53686">
    <property type="entry name" value="Tryptophan synthase beta subunit-like PLP-dependent enzymes"/>
    <property type="match status" value="1"/>
</dbReference>
<dbReference type="AlphaFoldDB" id="A0A0B3RLC7"/>
<dbReference type="Gene3D" id="3.40.50.1100">
    <property type="match status" value="2"/>
</dbReference>
<comment type="caution">
    <text evidence="4">The sequence shown here is derived from an EMBL/GenBank/DDBJ whole genome shotgun (WGS) entry which is preliminary data.</text>
</comment>
<dbReference type="Pfam" id="PF00291">
    <property type="entry name" value="PALP"/>
    <property type="match status" value="1"/>
</dbReference>
<gene>
    <name evidence="4" type="ORF">OA50_03448</name>
</gene>
<comment type="cofactor">
    <cofactor evidence="1">
        <name>pyridoxal 5'-phosphate</name>
        <dbReference type="ChEBI" id="CHEBI:597326"/>
    </cofactor>
</comment>
<evidence type="ECO:0000256" key="2">
    <source>
        <dbReference type="ARBA" id="ARBA00022898"/>
    </source>
</evidence>
<evidence type="ECO:0000259" key="3">
    <source>
        <dbReference type="Pfam" id="PF00291"/>
    </source>
</evidence>
<keyword evidence="5" id="KW-1185">Reference proteome</keyword>
<evidence type="ECO:0000313" key="4">
    <source>
        <dbReference type="EMBL" id="KHQ52040.1"/>
    </source>
</evidence>
<dbReference type="PANTHER" id="PTHR10314">
    <property type="entry name" value="CYSTATHIONINE BETA-SYNTHASE"/>
    <property type="match status" value="1"/>
</dbReference>
<dbReference type="GO" id="GO:1901605">
    <property type="term" value="P:alpha-amino acid metabolic process"/>
    <property type="evidence" value="ECO:0007669"/>
    <property type="project" value="UniProtKB-ARBA"/>
</dbReference>
<dbReference type="InterPro" id="IPR036052">
    <property type="entry name" value="TrpB-like_PALP_sf"/>
</dbReference>
<evidence type="ECO:0000313" key="5">
    <source>
        <dbReference type="Proteomes" id="UP000030960"/>
    </source>
</evidence>
<organism evidence="4 5">
    <name type="scientific">Mameliella alba</name>
    <dbReference type="NCBI Taxonomy" id="561184"/>
    <lineage>
        <taxon>Bacteria</taxon>
        <taxon>Pseudomonadati</taxon>
        <taxon>Pseudomonadota</taxon>
        <taxon>Alphaproteobacteria</taxon>
        <taxon>Rhodobacterales</taxon>
        <taxon>Roseobacteraceae</taxon>
        <taxon>Mameliella</taxon>
    </lineage>
</organism>
<dbReference type="InterPro" id="IPR001926">
    <property type="entry name" value="TrpB-like_PALP"/>
</dbReference>
<keyword evidence="2" id="KW-0663">Pyridoxal phosphate</keyword>
<dbReference type="Proteomes" id="UP000030960">
    <property type="component" value="Unassembled WGS sequence"/>
</dbReference>
<dbReference type="RefSeq" id="WP_043143877.1">
    <property type="nucleotide sequence ID" value="NZ_JSUQ01000013.1"/>
</dbReference>
<proteinExistence type="predicted"/>
<dbReference type="OrthoDB" id="9805733at2"/>
<name>A0A0B3RLC7_9RHOB</name>
<sequence>MILTSAIDAIGNTPLIDLTRVCAALGVEGRILAKPDFLLPGFSKKDRAARAIIQAARESGVLQPGQPVVELTSGNMGTGLAIVCGILEHPFIAVMSRGNSVERARMMAALGAQVELVDQAPGGVPGQVSGADLALVEEATQRITRDRDAFRADQFGHPGNPAAHETGTGPELWQQSGGTIEVFADFVGSGGTLAGTARFLAPKGVRCYAVEPRGAEAIGGGDTRHPDHPIQGGGYGMADLVHLRDAPLSGTLTVSGDQARDHARLLARTEGLFAGYSSGANLAAAADLLRGPERGRTVGIVLCDSGLKYLSTDLWADAT</sequence>
<dbReference type="EMBL" id="JSUQ01000013">
    <property type="protein sequence ID" value="KHQ52040.1"/>
    <property type="molecule type" value="Genomic_DNA"/>
</dbReference>
<evidence type="ECO:0000256" key="1">
    <source>
        <dbReference type="ARBA" id="ARBA00001933"/>
    </source>
</evidence>
<dbReference type="STRING" id="561184.SAMN05216376_11896"/>
<protein>
    <submittedName>
        <fullName evidence="4">Cysteine synthase</fullName>
    </submittedName>
</protein>